<feature type="transmembrane region" description="Helical" evidence="1">
    <location>
        <begin position="206"/>
        <end position="223"/>
    </location>
</feature>
<keyword evidence="1" id="KW-1133">Transmembrane helix</keyword>
<feature type="transmembrane region" description="Helical" evidence="1">
    <location>
        <begin position="12"/>
        <end position="33"/>
    </location>
</feature>
<feature type="transmembrane region" description="Helical" evidence="1">
    <location>
        <begin position="39"/>
        <end position="59"/>
    </location>
</feature>
<dbReference type="HOGENOM" id="CLU_075566_1_1_11"/>
<protein>
    <submittedName>
        <fullName evidence="2">PE-PGRS family protein</fullName>
    </submittedName>
</protein>
<evidence type="ECO:0000313" key="3">
    <source>
        <dbReference type="Proteomes" id="UP000003963"/>
    </source>
</evidence>
<keyword evidence="1" id="KW-0812">Transmembrane</keyword>
<sequence>MGGVMDAGQMLRTVRAAVFAVVCVLAAALGHMVMSGMPVPASALLAALAVTAVGAWCFAGRERRPVAVGLLTVGTQAALHTAFSFGQALSGGGSSEPRISLSQQWARALLCGPGRMRLSEGDAARVVRDAGLSRHLREGAAPAMAGHGHHGGGTAVDQMAQMPHPMAPDVMHGNMAGMVAAHLLVALLSAWWLCGGERAAFRLARAAAVRLFAPLVVVFGVVIPDAPPSAGPVRETSRRTVRELLLAHCISLRGPPPGPAVG</sequence>
<feature type="transmembrane region" description="Helical" evidence="1">
    <location>
        <begin position="66"/>
        <end position="85"/>
    </location>
</feature>
<keyword evidence="1" id="KW-0472">Membrane</keyword>
<dbReference type="Proteomes" id="UP000003963">
    <property type="component" value="Unassembled WGS sequence"/>
</dbReference>
<gene>
    <name evidence="2" type="ORF">SSOG_08892</name>
</gene>
<dbReference type="AlphaFoldDB" id="D9WJ81"/>
<proteinExistence type="predicted"/>
<evidence type="ECO:0000256" key="1">
    <source>
        <dbReference type="SAM" id="Phobius"/>
    </source>
</evidence>
<organism evidence="2 3">
    <name type="scientific">Streptomyces himastatinicus ATCC 53653</name>
    <dbReference type="NCBI Taxonomy" id="457427"/>
    <lineage>
        <taxon>Bacteria</taxon>
        <taxon>Bacillati</taxon>
        <taxon>Actinomycetota</taxon>
        <taxon>Actinomycetes</taxon>
        <taxon>Kitasatosporales</taxon>
        <taxon>Streptomycetaceae</taxon>
        <taxon>Streptomyces</taxon>
        <taxon>Streptomyces violaceusniger group</taxon>
    </lineage>
</organism>
<dbReference type="STRING" id="457427.SSOG_08892"/>
<reference evidence="2 3" key="1">
    <citation type="submission" date="2009-02" db="EMBL/GenBank/DDBJ databases">
        <title>Annotation of Streptomyces hygroscopicus strain ATCC 53653.</title>
        <authorList>
            <consortium name="The Broad Institute Genome Sequencing Platform"/>
            <consortium name="Broad Institute Microbial Sequencing Center"/>
            <person name="Fischbach M."/>
            <person name="Godfrey P."/>
            <person name="Ward D."/>
            <person name="Young S."/>
            <person name="Zeng Q."/>
            <person name="Koehrsen M."/>
            <person name="Alvarado L."/>
            <person name="Berlin A.M."/>
            <person name="Bochicchio J."/>
            <person name="Borenstein D."/>
            <person name="Chapman S.B."/>
            <person name="Chen Z."/>
            <person name="Engels R."/>
            <person name="Freedman E."/>
            <person name="Gellesch M."/>
            <person name="Goldberg J."/>
            <person name="Griggs A."/>
            <person name="Gujja S."/>
            <person name="Heilman E.R."/>
            <person name="Heiman D.I."/>
            <person name="Hepburn T.A."/>
            <person name="Howarth C."/>
            <person name="Jen D."/>
            <person name="Larson L."/>
            <person name="Lewis B."/>
            <person name="Mehta T."/>
            <person name="Park D."/>
            <person name="Pearson M."/>
            <person name="Richards J."/>
            <person name="Roberts A."/>
            <person name="Saif S."/>
            <person name="Shea T.D."/>
            <person name="Shenoy N."/>
            <person name="Sisk P."/>
            <person name="Stolte C."/>
            <person name="Sykes S.N."/>
            <person name="Thomson T."/>
            <person name="Walk T."/>
            <person name="White J."/>
            <person name="Yandava C."/>
            <person name="Straight P."/>
            <person name="Clardy J."/>
            <person name="Hung D."/>
            <person name="Kolter R."/>
            <person name="Mekalanos J."/>
            <person name="Walker S."/>
            <person name="Walsh C.T."/>
            <person name="Wieland-Brown L.C."/>
            <person name="Haas B."/>
            <person name="Nusbaum C."/>
            <person name="Birren B."/>
        </authorList>
    </citation>
    <scope>NUCLEOTIDE SEQUENCE [LARGE SCALE GENOMIC DNA]</scope>
    <source>
        <strain evidence="2 3">ATCC 53653</strain>
    </source>
</reference>
<keyword evidence="3" id="KW-1185">Reference proteome</keyword>
<feature type="transmembrane region" description="Helical" evidence="1">
    <location>
        <begin position="175"/>
        <end position="194"/>
    </location>
</feature>
<name>D9WJ81_9ACTN</name>
<dbReference type="EMBL" id="GG657754">
    <property type="protein sequence ID" value="EFL29178.1"/>
    <property type="molecule type" value="Genomic_DNA"/>
</dbReference>
<evidence type="ECO:0000313" key="2">
    <source>
        <dbReference type="EMBL" id="EFL29178.1"/>
    </source>
</evidence>
<accession>D9WJ81</accession>